<sequence length="177" mass="20578">MAERLRLDPAEVATAIRDLLRKDTDRVDDPHPIPEDRGGWHADNPLTPDAPGAPVYEPESWRWFELVDVGFVDEMVLIVFRWTDPATPELRYSFLAHADQLPNAASIATVIRGQLRTLLQPGWRDRVEKQWLSRDKVLIRRPHNRPDRAHSVIRDQVEAMQDQMREEIWHKARTTPA</sequence>
<gene>
    <name evidence="2" type="ORF">ACFSBI_12510</name>
</gene>
<proteinExistence type="predicted"/>
<evidence type="ECO:0000313" key="2">
    <source>
        <dbReference type="EMBL" id="MFD1722373.1"/>
    </source>
</evidence>
<accession>A0ABW4LFW8</accession>
<feature type="compositionally biased region" description="Basic and acidic residues" evidence="1">
    <location>
        <begin position="24"/>
        <end position="40"/>
    </location>
</feature>
<reference evidence="3" key="1">
    <citation type="journal article" date="2019" name="Int. J. Syst. Evol. Microbiol.">
        <title>The Global Catalogue of Microorganisms (GCM) 10K type strain sequencing project: providing services to taxonomists for standard genome sequencing and annotation.</title>
        <authorList>
            <consortium name="The Broad Institute Genomics Platform"/>
            <consortium name="The Broad Institute Genome Sequencing Center for Infectious Disease"/>
            <person name="Wu L."/>
            <person name="Ma J."/>
        </authorList>
    </citation>
    <scope>NUCLEOTIDE SEQUENCE [LARGE SCALE GENOMIC DNA]</scope>
    <source>
        <strain evidence="3">CGMCC 1.12471</strain>
    </source>
</reference>
<evidence type="ECO:0000256" key="1">
    <source>
        <dbReference type="SAM" id="MobiDB-lite"/>
    </source>
</evidence>
<protein>
    <recommendedName>
        <fullName evidence="4">Type II toxin-antitoxin system PemK/MazF family toxin</fullName>
    </recommendedName>
</protein>
<evidence type="ECO:0000313" key="3">
    <source>
        <dbReference type="Proteomes" id="UP001597347"/>
    </source>
</evidence>
<feature type="region of interest" description="Disordered" evidence="1">
    <location>
        <begin position="24"/>
        <end position="52"/>
    </location>
</feature>
<evidence type="ECO:0008006" key="4">
    <source>
        <dbReference type="Google" id="ProtNLM"/>
    </source>
</evidence>
<keyword evidence="3" id="KW-1185">Reference proteome</keyword>
<dbReference type="EMBL" id="JBHUEA010000019">
    <property type="protein sequence ID" value="MFD1722373.1"/>
    <property type="molecule type" value="Genomic_DNA"/>
</dbReference>
<dbReference type="RefSeq" id="WP_377935413.1">
    <property type="nucleotide sequence ID" value="NZ_JBHUEA010000019.1"/>
</dbReference>
<comment type="caution">
    <text evidence="2">The sequence shown here is derived from an EMBL/GenBank/DDBJ whole genome shotgun (WGS) entry which is preliminary data.</text>
</comment>
<organism evidence="2 3">
    <name type="scientific">Amnibacterium endophyticum</name>
    <dbReference type="NCBI Taxonomy" id="2109337"/>
    <lineage>
        <taxon>Bacteria</taxon>
        <taxon>Bacillati</taxon>
        <taxon>Actinomycetota</taxon>
        <taxon>Actinomycetes</taxon>
        <taxon>Micrococcales</taxon>
        <taxon>Microbacteriaceae</taxon>
        <taxon>Amnibacterium</taxon>
    </lineage>
</organism>
<dbReference type="Proteomes" id="UP001597347">
    <property type="component" value="Unassembled WGS sequence"/>
</dbReference>
<name>A0ABW4LFW8_9MICO</name>